<dbReference type="Gene3D" id="3.40.50.150">
    <property type="entry name" value="Vaccinia Virus protein VP39"/>
    <property type="match status" value="1"/>
</dbReference>
<gene>
    <name evidence="1" type="primary">rquA</name>
    <name evidence="1" type="ORF">ABVT11_09555</name>
</gene>
<dbReference type="NCBIfam" id="NF038261">
    <property type="entry name" value="rhodoquin_RquA"/>
    <property type="match status" value="1"/>
</dbReference>
<name>A0ABV2CQ80_9RHOO</name>
<reference evidence="1 2" key="1">
    <citation type="submission" date="2024-07" db="EMBL/GenBank/DDBJ databases">
        <title>Uliginosibacterium paludis KCTC:42655.</title>
        <authorList>
            <person name="Kim M.K."/>
        </authorList>
    </citation>
    <scope>NUCLEOTIDE SEQUENCE [LARGE SCALE GENOMIC DNA]</scope>
    <source>
        <strain evidence="1 2">KCTC 42655</strain>
    </source>
</reference>
<evidence type="ECO:0000313" key="1">
    <source>
        <dbReference type="EMBL" id="MET1490071.1"/>
    </source>
</evidence>
<dbReference type="RefSeq" id="WP_345923524.1">
    <property type="nucleotide sequence ID" value="NZ_JBDIVF010000001.1"/>
</dbReference>
<proteinExistence type="predicted"/>
<dbReference type="EMBL" id="JBEWLZ010000004">
    <property type="protein sequence ID" value="MET1490071.1"/>
    <property type="molecule type" value="Genomic_DNA"/>
</dbReference>
<organism evidence="1 2">
    <name type="scientific">Uliginosibacterium paludis</name>
    <dbReference type="NCBI Taxonomy" id="1615952"/>
    <lineage>
        <taxon>Bacteria</taxon>
        <taxon>Pseudomonadati</taxon>
        <taxon>Pseudomonadota</taxon>
        <taxon>Betaproteobacteria</taxon>
        <taxon>Rhodocyclales</taxon>
        <taxon>Zoogloeaceae</taxon>
        <taxon>Uliginosibacterium</taxon>
    </lineage>
</organism>
<evidence type="ECO:0000313" key="2">
    <source>
        <dbReference type="Proteomes" id="UP001548590"/>
    </source>
</evidence>
<keyword evidence="2" id="KW-1185">Reference proteome</keyword>
<dbReference type="GO" id="GO:0032259">
    <property type="term" value="P:methylation"/>
    <property type="evidence" value="ECO:0007669"/>
    <property type="project" value="UniProtKB-KW"/>
</dbReference>
<comment type="caution">
    <text evidence="1">The sequence shown here is derived from an EMBL/GenBank/DDBJ whole genome shotgun (WGS) entry which is preliminary data.</text>
</comment>
<protein>
    <submittedName>
        <fullName evidence="1">Rhodoquinone biosynthesis methyltransferase RquA</fullName>
    </submittedName>
</protein>
<sequence length="252" mass="29379">MTKSSCETVEQAARLAGHTDALPPPACRAQEVPSYMREVYDWAYVNPAWVRWLDHNAVVKTLLFGNDRRLMRRYLSRIQPGMRVWQVAHVYGDLVRLAAERTGEHGAFDLTDVTPIQIAHGRRKVGHLPWARVIRDDAALHKPSGPQAYDLICSFFLLHEVPDDWKRRIVDNMLSQIPEHGEVLFVDYHRPSRWQPVRYILHWVNRLLEPFADALWQHEISHFASNASDFEWHKETIFGGVYQIVSARKKQR</sequence>
<dbReference type="InterPro" id="IPR029063">
    <property type="entry name" value="SAM-dependent_MTases_sf"/>
</dbReference>
<dbReference type="GO" id="GO:0008168">
    <property type="term" value="F:methyltransferase activity"/>
    <property type="evidence" value="ECO:0007669"/>
    <property type="project" value="UniProtKB-KW"/>
</dbReference>
<dbReference type="SUPFAM" id="SSF53335">
    <property type="entry name" value="S-adenosyl-L-methionine-dependent methyltransferases"/>
    <property type="match status" value="1"/>
</dbReference>
<dbReference type="Proteomes" id="UP001548590">
    <property type="component" value="Unassembled WGS sequence"/>
</dbReference>
<accession>A0ABV2CQ80</accession>
<keyword evidence="1" id="KW-0808">Transferase</keyword>
<keyword evidence="1" id="KW-0489">Methyltransferase</keyword>